<evidence type="ECO:0000256" key="4">
    <source>
        <dbReference type="ARBA" id="ARBA00023136"/>
    </source>
</evidence>
<dbReference type="Proteomes" id="UP000030651">
    <property type="component" value="Unassembled WGS sequence"/>
</dbReference>
<proteinExistence type="inferred from homology"/>
<feature type="domain" description="Rhodopsin" evidence="8">
    <location>
        <begin position="538"/>
        <end position="775"/>
    </location>
</feature>
<dbReference type="AlphaFoldDB" id="W3X1C3"/>
<accession>W3X1C3</accession>
<dbReference type="InterPro" id="IPR049326">
    <property type="entry name" value="Rhodopsin_dom_fungi"/>
</dbReference>
<protein>
    <recommendedName>
        <fullName evidence="8">Rhodopsin domain-containing protein</fullName>
    </recommendedName>
</protein>
<dbReference type="GeneID" id="19272346"/>
<dbReference type="InParanoid" id="W3X1C3"/>
<dbReference type="PANTHER" id="PTHR33048:SF42">
    <property type="entry name" value="INTEGRAL MEMBRANE PROTEIN"/>
    <property type="match status" value="1"/>
</dbReference>
<evidence type="ECO:0000313" key="10">
    <source>
        <dbReference type="Proteomes" id="UP000030651"/>
    </source>
</evidence>
<evidence type="ECO:0000256" key="6">
    <source>
        <dbReference type="SAM" id="MobiDB-lite"/>
    </source>
</evidence>
<comment type="similarity">
    <text evidence="5">Belongs to the SAT4 family.</text>
</comment>
<feature type="transmembrane region" description="Helical" evidence="7">
    <location>
        <begin position="749"/>
        <end position="773"/>
    </location>
</feature>
<reference evidence="10" key="1">
    <citation type="journal article" date="2015" name="BMC Genomics">
        <title>Genomic and transcriptomic analysis of the endophytic fungus Pestalotiopsis fici reveals its lifestyle and high potential for synthesis of natural products.</title>
        <authorList>
            <person name="Wang X."/>
            <person name="Zhang X."/>
            <person name="Liu L."/>
            <person name="Xiang M."/>
            <person name="Wang W."/>
            <person name="Sun X."/>
            <person name="Che Y."/>
            <person name="Guo L."/>
            <person name="Liu G."/>
            <person name="Guo L."/>
            <person name="Wang C."/>
            <person name="Yin W.B."/>
            <person name="Stadler M."/>
            <person name="Zhang X."/>
            <person name="Liu X."/>
        </authorList>
    </citation>
    <scope>NUCLEOTIDE SEQUENCE [LARGE SCALE GENOMIC DNA]</scope>
    <source>
        <strain evidence="10">W106-1 / CGMCC3.15140</strain>
    </source>
</reference>
<feature type="transmembrane region" description="Helical" evidence="7">
    <location>
        <begin position="711"/>
        <end position="729"/>
    </location>
</feature>
<comment type="subcellular location">
    <subcellularLocation>
        <location evidence="1">Membrane</location>
        <topology evidence="1">Multi-pass membrane protein</topology>
    </subcellularLocation>
</comment>
<dbReference type="SUPFAM" id="SSF51735">
    <property type="entry name" value="NAD(P)-binding Rossmann-fold domains"/>
    <property type="match status" value="1"/>
</dbReference>
<dbReference type="GO" id="GO:0016020">
    <property type="term" value="C:membrane"/>
    <property type="evidence" value="ECO:0007669"/>
    <property type="project" value="UniProtKB-SubCell"/>
</dbReference>
<keyword evidence="2 7" id="KW-0812">Transmembrane</keyword>
<feature type="transmembrane region" description="Helical" evidence="7">
    <location>
        <begin position="630"/>
        <end position="650"/>
    </location>
</feature>
<dbReference type="InterPro" id="IPR052337">
    <property type="entry name" value="SAT4-like"/>
</dbReference>
<dbReference type="OrthoDB" id="5417887at2759"/>
<sequence>MSSPMEMWAAARNPPADPTNLSFKGKTVLVTGANSGLGHQAAIKYAAQGEEAKAAIISATGCPPDIFIIETLDLARFASVRDFAARIEATVPELHILQLAGGIACLEFTPGPDGPALDLEVDALSPTLIALLLLPKICATAERMTAAGRDDYCYISFVNSAACLEVKRDDLPPGQSLVQRIEDRAKFEYRKQYFLIKLAAWYLMRGVANAVDSQGEVAKARVIVNASCPGMCKTNWLRGAPIFQRLMMNLTWVVFGRSAEEGARTLVGATGLGPEGHGRLWTNDKIAPLSELQDSERGTELFKETWDEAMGGILRDYLGAFQPNRFDGFVEKTQGSSITSHAKLRHRRFALHSNIFHFKRTLLPSPPNAVLPAHGTAIVALRTLLDADVQEYDQDAAPFPKWLRASTSSERPWFSICTMTHVRGGLTGRALTLETGTGPPTKTNVGLSSPISYQVLPLMTTSRRDTYSALQGDIDIFLLCAQQGVHAAYEWVTVADCLSSPSMPTLIARGGESDNLGPKIDGVCWSLTAITAIFLGVRLYVKVTQSKLWWDDYVLLVSWLLLVTAVGISTYSVALGFGRHMKDVPVDKIWELVKLTDITSALTLVGAACSKTSFALSLLRLTSGWTKATIWFIIITMSSVLCTNAILPYVRCCPSELAWNPHAHGKCFFDVQISIHFSVFAAAYSAAMDWILALIPWPIIMRLNIKTKEKIGIAICMSLGFFAGITSVVRCSTIPLLVSHDTTYFSADVMIWTAAEIATTIMAASIPVLRVFLRRMVTVRRSAGSNTNHNSYHRSAADGTFLKSIRAESEDTGCTTKCTSGARGRNSGVIEDSRRTSRDTRKITSPSAPDSRRKIVKIEEVAIRSETRSHQIGGSSRTSTGTRSQSRSSIELQDLQR</sequence>
<feature type="transmembrane region" description="Helical" evidence="7">
    <location>
        <begin position="525"/>
        <end position="541"/>
    </location>
</feature>
<dbReference type="InterPro" id="IPR036291">
    <property type="entry name" value="NAD(P)-bd_dom_sf"/>
</dbReference>
<feature type="compositionally biased region" description="Basic and acidic residues" evidence="6">
    <location>
        <begin position="850"/>
        <end position="869"/>
    </location>
</feature>
<name>W3X1C3_PESFW</name>
<evidence type="ECO:0000256" key="2">
    <source>
        <dbReference type="ARBA" id="ARBA00022692"/>
    </source>
</evidence>
<dbReference type="Gene3D" id="3.40.50.720">
    <property type="entry name" value="NAD(P)-binding Rossmann-like Domain"/>
    <property type="match status" value="1"/>
</dbReference>
<dbReference type="KEGG" id="pfy:PFICI_07333"/>
<evidence type="ECO:0000313" key="9">
    <source>
        <dbReference type="EMBL" id="ETS79804.1"/>
    </source>
</evidence>
<evidence type="ECO:0000256" key="7">
    <source>
        <dbReference type="SAM" id="Phobius"/>
    </source>
</evidence>
<dbReference type="eggNOG" id="KOG1208">
    <property type="taxonomic scope" value="Eukaryota"/>
</dbReference>
<dbReference type="Pfam" id="PF20684">
    <property type="entry name" value="Fung_rhodopsin"/>
    <property type="match status" value="1"/>
</dbReference>
<evidence type="ECO:0000256" key="3">
    <source>
        <dbReference type="ARBA" id="ARBA00022989"/>
    </source>
</evidence>
<keyword evidence="10" id="KW-1185">Reference proteome</keyword>
<feature type="compositionally biased region" description="Basic and acidic residues" evidence="6">
    <location>
        <begin position="831"/>
        <end position="842"/>
    </location>
</feature>
<feature type="transmembrane region" description="Helical" evidence="7">
    <location>
        <begin position="675"/>
        <end position="699"/>
    </location>
</feature>
<dbReference type="EMBL" id="KI912113">
    <property type="protein sequence ID" value="ETS79804.1"/>
    <property type="molecule type" value="Genomic_DNA"/>
</dbReference>
<feature type="region of interest" description="Disordered" evidence="6">
    <location>
        <begin position="812"/>
        <end position="897"/>
    </location>
</feature>
<evidence type="ECO:0000256" key="5">
    <source>
        <dbReference type="ARBA" id="ARBA00038359"/>
    </source>
</evidence>
<organism evidence="9 10">
    <name type="scientific">Pestalotiopsis fici (strain W106-1 / CGMCC3.15140)</name>
    <dbReference type="NCBI Taxonomy" id="1229662"/>
    <lineage>
        <taxon>Eukaryota</taxon>
        <taxon>Fungi</taxon>
        <taxon>Dikarya</taxon>
        <taxon>Ascomycota</taxon>
        <taxon>Pezizomycotina</taxon>
        <taxon>Sordariomycetes</taxon>
        <taxon>Xylariomycetidae</taxon>
        <taxon>Amphisphaeriales</taxon>
        <taxon>Sporocadaceae</taxon>
        <taxon>Pestalotiopsis</taxon>
    </lineage>
</organism>
<dbReference type="RefSeq" id="XP_007834105.1">
    <property type="nucleotide sequence ID" value="XM_007835914.1"/>
</dbReference>
<evidence type="ECO:0000259" key="8">
    <source>
        <dbReference type="Pfam" id="PF20684"/>
    </source>
</evidence>
<feature type="compositionally biased region" description="Low complexity" evidence="6">
    <location>
        <begin position="873"/>
        <end position="889"/>
    </location>
</feature>
<evidence type="ECO:0000256" key="1">
    <source>
        <dbReference type="ARBA" id="ARBA00004141"/>
    </source>
</evidence>
<dbReference type="PANTHER" id="PTHR33048">
    <property type="entry name" value="PTH11-LIKE INTEGRAL MEMBRANE PROTEIN (AFU_ORTHOLOGUE AFUA_5G11245)"/>
    <property type="match status" value="1"/>
</dbReference>
<gene>
    <name evidence="9" type="ORF">PFICI_07333</name>
</gene>
<keyword evidence="3 7" id="KW-1133">Transmembrane helix</keyword>
<feature type="transmembrane region" description="Helical" evidence="7">
    <location>
        <begin position="598"/>
        <end position="618"/>
    </location>
</feature>
<keyword evidence="4 7" id="KW-0472">Membrane</keyword>
<feature type="transmembrane region" description="Helical" evidence="7">
    <location>
        <begin position="553"/>
        <end position="578"/>
    </location>
</feature>
<dbReference type="HOGENOM" id="CLU_322645_0_0_1"/>